<evidence type="ECO:0000313" key="3">
    <source>
        <dbReference type="Proteomes" id="UP000075884"/>
    </source>
</evidence>
<evidence type="ECO:0000256" key="1">
    <source>
        <dbReference type="SAM" id="SignalP"/>
    </source>
</evidence>
<reference evidence="2" key="2">
    <citation type="submission" date="2020-05" db="UniProtKB">
        <authorList>
            <consortium name="EnsemblMetazoa"/>
        </authorList>
    </citation>
    <scope>IDENTIFICATION</scope>
    <source>
        <strain evidence="2">WRAIR2</strain>
    </source>
</reference>
<proteinExistence type="predicted"/>
<feature type="signal peptide" evidence="1">
    <location>
        <begin position="1"/>
        <end position="21"/>
    </location>
</feature>
<dbReference type="VEuPathDB" id="VectorBase:ADIR007961"/>
<dbReference type="AlphaFoldDB" id="A0A182NJY1"/>
<reference evidence="3" key="1">
    <citation type="submission" date="2013-03" db="EMBL/GenBank/DDBJ databases">
        <title>The Genome Sequence of Anopheles dirus WRAIR2.</title>
        <authorList>
            <consortium name="The Broad Institute Genomics Platform"/>
            <person name="Neafsey D.E."/>
            <person name="Walton C."/>
            <person name="Walker B."/>
            <person name="Young S.K."/>
            <person name="Zeng Q."/>
            <person name="Gargeya S."/>
            <person name="Fitzgerald M."/>
            <person name="Haas B."/>
            <person name="Abouelleil A."/>
            <person name="Allen A.W."/>
            <person name="Alvarado L."/>
            <person name="Arachchi H.M."/>
            <person name="Berlin A.M."/>
            <person name="Chapman S.B."/>
            <person name="Gainer-Dewar J."/>
            <person name="Goldberg J."/>
            <person name="Griggs A."/>
            <person name="Gujja S."/>
            <person name="Hansen M."/>
            <person name="Howarth C."/>
            <person name="Imamovic A."/>
            <person name="Ireland A."/>
            <person name="Larimer J."/>
            <person name="McCowan C."/>
            <person name="Murphy C."/>
            <person name="Pearson M."/>
            <person name="Poon T.W."/>
            <person name="Priest M."/>
            <person name="Roberts A."/>
            <person name="Saif S."/>
            <person name="Shea T."/>
            <person name="Sisk P."/>
            <person name="Sykes S."/>
            <person name="Wortman J."/>
            <person name="Nusbaum C."/>
            <person name="Birren B."/>
        </authorList>
    </citation>
    <scope>NUCLEOTIDE SEQUENCE [LARGE SCALE GENOMIC DNA]</scope>
    <source>
        <strain evidence="3">WRAIR2</strain>
    </source>
</reference>
<feature type="chain" id="PRO_5008130101" evidence="1">
    <location>
        <begin position="22"/>
        <end position="77"/>
    </location>
</feature>
<accession>A0A182NJY1</accession>
<keyword evidence="1" id="KW-0732">Signal</keyword>
<dbReference type="Proteomes" id="UP000075884">
    <property type="component" value="Unassembled WGS sequence"/>
</dbReference>
<dbReference type="EnsemblMetazoa" id="ADIR007961-RA">
    <property type="protein sequence ID" value="ADIR007961-PA"/>
    <property type="gene ID" value="ADIR007961"/>
</dbReference>
<sequence length="77" mass="8355">MKYAFAFLLIALFAVISITQAMPQPEEAAAQDDGKSTVEIEIDSATLAKLQVAMGGRAFDWKKWLGIAVKIGEVLLN</sequence>
<evidence type="ECO:0000313" key="2">
    <source>
        <dbReference type="EnsemblMetazoa" id="ADIR007961-PA"/>
    </source>
</evidence>
<keyword evidence="3" id="KW-1185">Reference proteome</keyword>
<organism evidence="2 3">
    <name type="scientific">Anopheles dirus</name>
    <dbReference type="NCBI Taxonomy" id="7168"/>
    <lineage>
        <taxon>Eukaryota</taxon>
        <taxon>Metazoa</taxon>
        <taxon>Ecdysozoa</taxon>
        <taxon>Arthropoda</taxon>
        <taxon>Hexapoda</taxon>
        <taxon>Insecta</taxon>
        <taxon>Pterygota</taxon>
        <taxon>Neoptera</taxon>
        <taxon>Endopterygota</taxon>
        <taxon>Diptera</taxon>
        <taxon>Nematocera</taxon>
        <taxon>Culicoidea</taxon>
        <taxon>Culicidae</taxon>
        <taxon>Anophelinae</taxon>
        <taxon>Anopheles</taxon>
    </lineage>
</organism>
<name>A0A182NJY1_9DIPT</name>
<protein>
    <submittedName>
        <fullName evidence="2">Uncharacterized protein</fullName>
    </submittedName>
</protein>